<dbReference type="HOGENOM" id="CLU_1652795_0_0_1"/>
<evidence type="ECO:0000256" key="2">
    <source>
        <dbReference type="SAM" id="SignalP"/>
    </source>
</evidence>
<dbReference type="AlphaFoldDB" id="Q0U2L4"/>
<feature type="signal peptide" evidence="2">
    <location>
        <begin position="1"/>
        <end position="25"/>
    </location>
</feature>
<dbReference type="KEGG" id="pno:SNOG_14019"/>
<evidence type="ECO:0000313" key="4">
    <source>
        <dbReference type="Proteomes" id="UP000001055"/>
    </source>
</evidence>
<protein>
    <recommendedName>
        <fullName evidence="5">Cyanovirin-N domain-containing protein</fullName>
    </recommendedName>
</protein>
<gene>
    <name evidence="3" type="ORF">SNOG_14019</name>
</gene>
<keyword evidence="2" id="KW-0732">Signal</keyword>
<dbReference type="InParanoid" id="Q0U2L4"/>
<name>Q0U2L4_PHANO</name>
<feature type="compositionally biased region" description="Polar residues" evidence="1">
    <location>
        <begin position="26"/>
        <end position="38"/>
    </location>
</feature>
<dbReference type="Proteomes" id="UP000001055">
    <property type="component" value="Unassembled WGS sequence"/>
</dbReference>
<feature type="chain" id="PRO_5004177319" description="Cyanovirin-N domain-containing protein" evidence="2">
    <location>
        <begin position="26"/>
        <end position="160"/>
    </location>
</feature>
<feature type="region of interest" description="Disordered" evidence="1">
    <location>
        <begin position="26"/>
        <end position="47"/>
    </location>
</feature>
<dbReference type="EMBL" id="CH445353">
    <property type="protein sequence ID" value="EAT78644.1"/>
    <property type="molecule type" value="Genomic_DNA"/>
</dbReference>
<evidence type="ECO:0000313" key="3">
    <source>
        <dbReference type="EMBL" id="EAT78644.1"/>
    </source>
</evidence>
<dbReference type="RefSeq" id="XP_001804218.1">
    <property type="nucleotide sequence ID" value="XM_001804166.1"/>
</dbReference>
<reference evidence="4" key="1">
    <citation type="journal article" date="2007" name="Plant Cell">
        <title>Dothideomycete-plant interactions illuminated by genome sequencing and EST analysis of the wheat pathogen Stagonospora nodorum.</title>
        <authorList>
            <person name="Hane J.K."/>
            <person name="Lowe R.G."/>
            <person name="Solomon P.S."/>
            <person name="Tan K.C."/>
            <person name="Schoch C.L."/>
            <person name="Spatafora J.W."/>
            <person name="Crous P.W."/>
            <person name="Kodira C."/>
            <person name="Birren B.W."/>
            <person name="Galagan J.E."/>
            <person name="Torriani S.F."/>
            <person name="McDonald B.A."/>
            <person name="Oliver R.P."/>
        </authorList>
    </citation>
    <scope>NUCLEOTIDE SEQUENCE [LARGE SCALE GENOMIC DNA]</scope>
    <source>
        <strain evidence="4">SN15 / ATCC MYA-4574 / FGSC 10173</strain>
    </source>
</reference>
<dbReference type="GeneID" id="5981141"/>
<accession>Q0U2L4</accession>
<evidence type="ECO:0008006" key="5">
    <source>
        <dbReference type="Google" id="ProtNLM"/>
    </source>
</evidence>
<organism evidence="3 4">
    <name type="scientific">Phaeosphaeria nodorum (strain SN15 / ATCC MYA-4574 / FGSC 10173)</name>
    <name type="common">Glume blotch fungus</name>
    <name type="synonym">Parastagonospora nodorum</name>
    <dbReference type="NCBI Taxonomy" id="321614"/>
    <lineage>
        <taxon>Eukaryota</taxon>
        <taxon>Fungi</taxon>
        <taxon>Dikarya</taxon>
        <taxon>Ascomycota</taxon>
        <taxon>Pezizomycotina</taxon>
        <taxon>Dothideomycetes</taxon>
        <taxon>Pleosporomycetidae</taxon>
        <taxon>Pleosporales</taxon>
        <taxon>Pleosporineae</taxon>
        <taxon>Phaeosphaeriaceae</taxon>
        <taxon>Parastagonospora</taxon>
    </lineage>
</organism>
<evidence type="ECO:0000256" key="1">
    <source>
        <dbReference type="SAM" id="MobiDB-lite"/>
    </source>
</evidence>
<proteinExistence type="predicted"/>
<sequence>MEQSWLVACLLFLHVLTASLTQATASQPNAQPISTRSGRNSHKKRPTAMSFVEEQQVRLVARLRLVDPSHCRLRGVFDVEVWGYRNRTFDSKPRPLKATCHSLHCAGLLRETQGAPTYLCARLFPVVNDWVKAHYKCLYVRLQTQLCTPSGSDVVIAGTR</sequence>